<keyword evidence="13" id="KW-0547">Nucleotide-binding</keyword>
<evidence type="ECO:0000256" key="7">
    <source>
        <dbReference type="ARBA" id="ARBA00022248"/>
    </source>
</evidence>
<accession>A0AB39HLL5</accession>
<sequence>MRKQHNNNLLLTKECGSIGDYQLTGERVYQAVEKLKPIVHRTPLITSETTNKIVGKHVYFKMENQQKTGAFKFRGATFKLMQLSKNQLKKGVITASAGNHAQGVAYAASKIGVQATIFMPEQTPTAKVEATKTYGAEVVLTGASFQEAYEASMKTQLQTGAVYVHPFDDYDIMAGQGTIAMEMLKQEDRIDTFIVPIGGGGLISGIAVAAKHVNKNIRIIGVQSQNSRAMYNLYHNETPKDYVPTRTIAEGIDVKEPGKLTSQVIREYVDEVVTVTDEEIAASVLYMLERNKTLMEGAGAAALAALFAYTDQIKSRYCGVIVSGGNIDISSIPHIQRLADNRQQAPRMEPPNFNSTVSL</sequence>
<dbReference type="Gene3D" id="3.40.50.1100">
    <property type="match status" value="2"/>
</dbReference>
<dbReference type="FunFam" id="3.40.50.1100:FF:000007">
    <property type="entry name" value="L-threonine dehydratase catabolic TdcB"/>
    <property type="match status" value="1"/>
</dbReference>
<dbReference type="PANTHER" id="PTHR48078">
    <property type="entry name" value="THREONINE DEHYDRATASE, MITOCHONDRIAL-RELATED"/>
    <property type="match status" value="1"/>
</dbReference>
<evidence type="ECO:0000256" key="10">
    <source>
        <dbReference type="ARBA" id="ARBA00023239"/>
    </source>
</evidence>
<keyword evidence="10 13" id="KW-0456">Lyase</keyword>
<dbReference type="InterPro" id="IPR001926">
    <property type="entry name" value="TrpB-like_PALP"/>
</dbReference>
<dbReference type="GO" id="GO:0006565">
    <property type="term" value="P:L-serine catabolic process"/>
    <property type="evidence" value="ECO:0007669"/>
    <property type="project" value="TreeGrafter"/>
</dbReference>
<dbReference type="EMBL" id="CP162599">
    <property type="protein sequence ID" value="XDK33226.1"/>
    <property type="molecule type" value="Genomic_DNA"/>
</dbReference>
<feature type="domain" description="Tryptophan synthase beta chain-like PALP" evidence="14">
    <location>
        <begin position="37"/>
        <end position="324"/>
    </location>
</feature>
<dbReference type="GO" id="GO:0009097">
    <property type="term" value="P:isoleucine biosynthetic process"/>
    <property type="evidence" value="ECO:0007669"/>
    <property type="project" value="TreeGrafter"/>
</dbReference>
<dbReference type="InterPro" id="IPR050147">
    <property type="entry name" value="Ser/Thr_Dehydratase"/>
</dbReference>
<keyword evidence="8" id="KW-0021">Allosteric enzyme</keyword>
<evidence type="ECO:0000256" key="5">
    <source>
        <dbReference type="ARBA" id="ARBA00011447"/>
    </source>
</evidence>
<proteinExistence type="inferred from homology"/>
<evidence type="ECO:0000256" key="3">
    <source>
        <dbReference type="ARBA" id="ARBA00004958"/>
    </source>
</evidence>
<evidence type="ECO:0000256" key="9">
    <source>
        <dbReference type="ARBA" id="ARBA00022898"/>
    </source>
</evidence>
<evidence type="ECO:0000256" key="2">
    <source>
        <dbReference type="ARBA" id="ARBA00001933"/>
    </source>
</evidence>
<dbReference type="GO" id="GO:0030170">
    <property type="term" value="F:pyridoxal phosphate binding"/>
    <property type="evidence" value="ECO:0007669"/>
    <property type="project" value="InterPro"/>
</dbReference>
<dbReference type="GO" id="GO:0004794">
    <property type="term" value="F:threonine deaminase activity"/>
    <property type="evidence" value="ECO:0007669"/>
    <property type="project" value="UniProtKB-EC"/>
</dbReference>
<reference evidence="15" key="1">
    <citation type="submission" date="2024-07" db="EMBL/GenBank/DDBJ databases">
        <title>Halotolerant mesophilic bacterium Ornithinibacillus sp. 4-3, sp. nov., isolated from soil.</title>
        <authorList>
            <person name="Sidarenka A.V."/>
            <person name="Guliayeva D.E."/>
            <person name="Leanovich S.I."/>
            <person name="Hileuskaya K.S."/>
            <person name="Akhremchuk A.E."/>
            <person name="Sikolenko M.A."/>
            <person name="Valentovich L.N."/>
        </authorList>
    </citation>
    <scope>NUCLEOTIDE SEQUENCE</scope>
    <source>
        <strain evidence="15">4-3</strain>
    </source>
</reference>
<evidence type="ECO:0000256" key="11">
    <source>
        <dbReference type="ARBA" id="ARBA00025527"/>
    </source>
</evidence>
<evidence type="ECO:0000256" key="1">
    <source>
        <dbReference type="ARBA" id="ARBA00001274"/>
    </source>
</evidence>
<evidence type="ECO:0000256" key="12">
    <source>
        <dbReference type="ARBA" id="ARBA00031427"/>
    </source>
</evidence>
<comment type="pathway">
    <text evidence="3 13">Amino-acid degradation; L-threonine degradation via propanoate pathway; propanoate from L-threonine: step 1/4.</text>
</comment>
<dbReference type="GO" id="GO:0006567">
    <property type="term" value="P:L-threonine catabolic process"/>
    <property type="evidence" value="ECO:0007669"/>
    <property type="project" value="InterPro"/>
</dbReference>
<organism evidence="15">
    <name type="scientific">Ornithinibacillus sp. 4-3</name>
    <dbReference type="NCBI Taxonomy" id="3231488"/>
    <lineage>
        <taxon>Bacteria</taxon>
        <taxon>Bacillati</taxon>
        <taxon>Bacillota</taxon>
        <taxon>Bacilli</taxon>
        <taxon>Bacillales</taxon>
        <taxon>Bacillaceae</taxon>
        <taxon>Ornithinibacillus</taxon>
    </lineage>
</organism>
<evidence type="ECO:0000256" key="4">
    <source>
        <dbReference type="ARBA" id="ARBA00010869"/>
    </source>
</evidence>
<dbReference type="AlphaFoldDB" id="A0AB39HLL5"/>
<evidence type="ECO:0000313" key="15">
    <source>
        <dbReference type="EMBL" id="XDK33226.1"/>
    </source>
</evidence>
<dbReference type="EC" id="4.3.1.19" evidence="6 13"/>
<comment type="similarity">
    <text evidence="4 13">Belongs to the serine/threonine dehydratase family.</text>
</comment>
<comment type="catalytic activity">
    <reaction evidence="1 13">
        <text>L-threonine = 2-oxobutanoate + NH4(+)</text>
        <dbReference type="Rhea" id="RHEA:22108"/>
        <dbReference type="ChEBI" id="CHEBI:16763"/>
        <dbReference type="ChEBI" id="CHEBI:28938"/>
        <dbReference type="ChEBI" id="CHEBI:57926"/>
        <dbReference type="EC" id="4.3.1.19"/>
    </reaction>
</comment>
<dbReference type="PANTHER" id="PTHR48078:SF6">
    <property type="entry name" value="L-THREONINE DEHYDRATASE CATABOLIC TDCB"/>
    <property type="match status" value="1"/>
</dbReference>
<dbReference type="InterPro" id="IPR000634">
    <property type="entry name" value="Ser/Thr_deHydtase_PyrdxlP-BS"/>
</dbReference>
<dbReference type="InterPro" id="IPR005789">
    <property type="entry name" value="Thr_deHydtase_catblc"/>
</dbReference>
<dbReference type="GO" id="GO:0000166">
    <property type="term" value="F:nucleotide binding"/>
    <property type="evidence" value="ECO:0007669"/>
    <property type="project" value="UniProtKB-KW"/>
</dbReference>
<comment type="subunit">
    <text evidence="5 13">In the native structure, TdcB is in a dimeric form, whereas in the TdcB-AMP complex, it exists in a tetrameric form (dimer of dimers).</text>
</comment>
<evidence type="ECO:0000256" key="8">
    <source>
        <dbReference type="ARBA" id="ARBA00022533"/>
    </source>
</evidence>
<gene>
    <name evidence="15" type="primary">ilvA</name>
    <name evidence="15" type="ORF">AB4Y30_02335</name>
</gene>
<dbReference type="NCBIfam" id="TIGR01127">
    <property type="entry name" value="ilvA_1Cterm"/>
    <property type="match status" value="1"/>
</dbReference>
<name>A0AB39HLL5_9BACI</name>
<protein>
    <recommendedName>
        <fullName evidence="7 13">L-threonine dehydratase catabolic TdcB</fullName>
        <ecNumber evidence="6 13">4.3.1.19</ecNumber>
    </recommendedName>
    <alternativeName>
        <fullName evidence="12 13">Threonine deaminase</fullName>
    </alternativeName>
</protein>
<evidence type="ECO:0000256" key="13">
    <source>
        <dbReference type="RuleBase" id="RU363083"/>
    </source>
</evidence>
<dbReference type="RefSeq" id="WP_368653908.1">
    <property type="nucleotide sequence ID" value="NZ_CP162599.1"/>
</dbReference>
<dbReference type="GO" id="GO:0003941">
    <property type="term" value="F:L-serine ammonia-lyase activity"/>
    <property type="evidence" value="ECO:0007669"/>
    <property type="project" value="TreeGrafter"/>
</dbReference>
<dbReference type="InterPro" id="IPR036052">
    <property type="entry name" value="TrpB-like_PALP_sf"/>
</dbReference>
<dbReference type="PROSITE" id="PS00165">
    <property type="entry name" value="DEHYDRATASE_SER_THR"/>
    <property type="match status" value="1"/>
</dbReference>
<evidence type="ECO:0000256" key="6">
    <source>
        <dbReference type="ARBA" id="ARBA00012096"/>
    </source>
</evidence>
<keyword evidence="9 13" id="KW-0663">Pyridoxal phosphate</keyword>
<comment type="cofactor">
    <cofactor evidence="2 13">
        <name>pyridoxal 5'-phosphate</name>
        <dbReference type="ChEBI" id="CHEBI:597326"/>
    </cofactor>
</comment>
<comment type="function">
    <text evidence="11 13">Catalyzes the anaerobic formation of alpha-ketobutyrate and ammonia from threonine in a two-step reaction. The first step involved a dehydration of threonine and a production of enamine intermediates (aminocrotonate), which tautomerizes to its imine form (iminobutyrate). Both intermediates are unstable and short-lived. The second step is the nonenzymatic hydrolysis of the enamine/imine intermediates to form 2-ketobutyrate and free ammonia. In the low water environment of the cell, the second step is accelerated by RidA.</text>
</comment>
<dbReference type="CDD" id="cd01562">
    <property type="entry name" value="Thr-dehyd"/>
    <property type="match status" value="1"/>
</dbReference>
<dbReference type="Pfam" id="PF00291">
    <property type="entry name" value="PALP"/>
    <property type="match status" value="1"/>
</dbReference>
<dbReference type="SUPFAM" id="SSF53686">
    <property type="entry name" value="Tryptophan synthase beta subunit-like PLP-dependent enzymes"/>
    <property type="match status" value="1"/>
</dbReference>
<evidence type="ECO:0000259" key="14">
    <source>
        <dbReference type="Pfam" id="PF00291"/>
    </source>
</evidence>